<dbReference type="OrthoDB" id="3296441at2"/>
<dbReference type="Pfam" id="PF02588">
    <property type="entry name" value="YitT_membrane"/>
    <property type="match status" value="1"/>
</dbReference>
<organism evidence="7 8">
    <name type="scientific">Sandaracinobacter neustonicus</name>
    <dbReference type="NCBI Taxonomy" id="1715348"/>
    <lineage>
        <taxon>Bacteria</taxon>
        <taxon>Pseudomonadati</taxon>
        <taxon>Pseudomonadota</taxon>
        <taxon>Alphaproteobacteria</taxon>
        <taxon>Sphingomonadales</taxon>
        <taxon>Sphingosinicellaceae</taxon>
        <taxon>Sandaracinobacter</taxon>
    </lineage>
</organism>
<keyword evidence="8" id="KW-1185">Reference proteome</keyword>
<dbReference type="PANTHER" id="PTHR33545">
    <property type="entry name" value="UPF0750 MEMBRANE PROTEIN YITT-RELATED"/>
    <property type="match status" value="1"/>
</dbReference>
<evidence type="ECO:0000256" key="5">
    <source>
        <dbReference type="ARBA" id="ARBA00023136"/>
    </source>
</evidence>
<evidence type="ECO:0000256" key="2">
    <source>
        <dbReference type="ARBA" id="ARBA00022475"/>
    </source>
</evidence>
<dbReference type="GO" id="GO:0005886">
    <property type="term" value="C:plasma membrane"/>
    <property type="evidence" value="ECO:0007669"/>
    <property type="project" value="UniProtKB-SubCell"/>
</dbReference>
<evidence type="ECO:0000256" key="1">
    <source>
        <dbReference type="ARBA" id="ARBA00004651"/>
    </source>
</evidence>
<reference evidence="7 8" key="1">
    <citation type="submission" date="2019-06" db="EMBL/GenBank/DDBJ databases">
        <authorList>
            <person name="Lee I."/>
            <person name="Jang G.I."/>
            <person name="Hwang C.Y."/>
        </authorList>
    </citation>
    <scope>NUCLEOTIDE SEQUENCE [LARGE SCALE GENOMIC DNA]</scope>
    <source>
        <strain evidence="7 8">PAMC 28131</strain>
    </source>
</reference>
<name>A0A501XJE1_9SPHN</name>
<dbReference type="PANTHER" id="PTHR33545:SF5">
    <property type="entry name" value="UPF0750 MEMBRANE PROTEIN YITT"/>
    <property type="match status" value="1"/>
</dbReference>
<comment type="subcellular location">
    <subcellularLocation>
        <location evidence="1">Cell membrane</location>
        <topology evidence="1">Multi-pass membrane protein</topology>
    </subcellularLocation>
</comment>
<feature type="transmembrane region" description="Helical" evidence="6">
    <location>
        <begin position="41"/>
        <end position="64"/>
    </location>
</feature>
<keyword evidence="4 6" id="KW-1133">Transmembrane helix</keyword>
<evidence type="ECO:0000256" key="6">
    <source>
        <dbReference type="SAM" id="Phobius"/>
    </source>
</evidence>
<keyword evidence="3 6" id="KW-0812">Transmembrane</keyword>
<dbReference type="InterPro" id="IPR051461">
    <property type="entry name" value="UPF0750_membrane"/>
</dbReference>
<evidence type="ECO:0000313" key="8">
    <source>
        <dbReference type="Proteomes" id="UP000319897"/>
    </source>
</evidence>
<evidence type="ECO:0000256" key="4">
    <source>
        <dbReference type="ARBA" id="ARBA00022989"/>
    </source>
</evidence>
<dbReference type="InterPro" id="IPR003740">
    <property type="entry name" value="YitT"/>
</dbReference>
<gene>
    <name evidence="7" type="ORF">FJQ54_11045</name>
</gene>
<sequence length="228" mass="24152">MLQCIMNAMDPDSTKLLNLDGPLAEPMARTDPLRHGRIEDLYALFVGTILVSLGLVLLQGAGIVTGGVAGLALLAAYITGWPVGLFFVALTLPMLALTARAMGRGFVVKTSLVVLGILLFTLLAPRAIRITSIDPAFAAIVGGSIVGMGALALARHGAGAGGTGAIILWLYRERGWNAGRTQMALDGFVLLLSLVKMSAVQFAWSLLSVVFMAGVLWMWHRPGRYTGY</sequence>
<evidence type="ECO:0000313" key="7">
    <source>
        <dbReference type="EMBL" id="TPE60529.1"/>
    </source>
</evidence>
<feature type="transmembrane region" description="Helical" evidence="6">
    <location>
        <begin position="201"/>
        <end position="219"/>
    </location>
</feature>
<dbReference type="AlphaFoldDB" id="A0A501XJE1"/>
<feature type="transmembrane region" description="Helical" evidence="6">
    <location>
        <begin position="70"/>
        <end position="94"/>
    </location>
</feature>
<accession>A0A501XJE1</accession>
<evidence type="ECO:0000256" key="3">
    <source>
        <dbReference type="ARBA" id="ARBA00022692"/>
    </source>
</evidence>
<dbReference type="Proteomes" id="UP000319897">
    <property type="component" value="Unassembled WGS sequence"/>
</dbReference>
<keyword evidence="5 6" id="KW-0472">Membrane</keyword>
<feature type="transmembrane region" description="Helical" evidence="6">
    <location>
        <begin position="106"/>
        <end position="124"/>
    </location>
</feature>
<keyword evidence="2" id="KW-1003">Cell membrane</keyword>
<proteinExistence type="predicted"/>
<dbReference type="EMBL" id="VFSU01000026">
    <property type="protein sequence ID" value="TPE60529.1"/>
    <property type="molecule type" value="Genomic_DNA"/>
</dbReference>
<protein>
    <submittedName>
        <fullName evidence="7">YitT family protein</fullName>
    </submittedName>
</protein>
<comment type="caution">
    <text evidence="7">The sequence shown here is derived from an EMBL/GenBank/DDBJ whole genome shotgun (WGS) entry which is preliminary data.</text>
</comment>